<name>A0AAE1CZP8_9GAST</name>
<dbReference type="Proteomes" id="UP001283361">
    <property type="component" value="Unassembled WGS sequence"/>
</dbReference>
<comment type="caution">
    <text evidence="1">The sequence shown here is derived from an EMBL/GenBank/DDBJ whole genome shotgun (WGS) entry which is preliminary data.</text>
</comment>
<reference evidence="1" key="1">
    <citation type="journal article" date="2023" name="G3 (Bethesda)">
        <title>A reference genome for the long-term kleptoplast-retaining sea slug Elysia crispata morphotype clarki.</title>
        <authorList>
            <person name="Eastman K.E."/>
            <person name="Pendleton A.L."/>
            <person name="Shaikh M.A."/>
            <person name="Suttiyut T."/>
            <person name="Ogas R."/>
            <person name="Tomko P."/>
            <person name="Gavelis G."/>
            <person name="Widhalm J.R."/>
            <person name="Wisecaver J.H."/>
        </authorList>
    </citation>
    <scope>NUCLEOTIDE SEQUENCE</scope>
    <source>
        <strain evidence="1">ECLA1</strain>
    </source>
</reference>
<accession>A0AAE1CZP8</accession>
<evidence type="ECO:0000313" key="2">
    <source>
        <dbReference type="Proteomes" id="UP001283361"/>
    </source>
</evidence>
<dbReference type="AlphaFoldDB" id="A0AAE1CZP8"/>
<sequence length="117" mass="12672">MCSVAVALPSSVLPHSVLDEALTVELHAKACAYSVGDSVAEISPRKGSPLRPWEIRPPFCCTVMIDAGFGPTINALAGRGVDGFFRWRCLPVASGFACAYRLAKQRGWFSVRRVSFL</sequence>
<proteinExistence type="predicted"/>
<evidence type="ECO:0000313" key="1">
    <source>
        <dbReference type="EMBL" id="KAK3747522.1"/>
    </source>
</evidence>
<keyword evidence="2" id="KW-1185">Reference proteome</keyword>
<dbReference type="EMBL" id="JAWDGP010006082">
    <property type="protein sequence ID" value="KAK3747522.1"/>
    <property type="molecule type" value="Genomic_DNA"/>
</dbReference>
<organism evidence="1 2">
    <name type="scientific">Elysia crispata</name>
    <name type="common">lettuce slug</name>
    <dbReference type="NCBI Taxonomy" id="231223"/>
    <lineage>
        <taxon>Eukaryota</taxon>
        <taxon>Metazoa</taxon>
        <taxon>Spiralia</taxon>
        <taxon>Lophotrochozoa</taxon>
        <taxon>Mollusca</taxon>
        <taxon>Gastropoda</taxon>
        <taxon>Heterobranchia</taxon>
        <taxon>Euthyneura</taxon>
        <taxon>Panpulmonata</taxon>
        <taxon>Sacoglossa</taxon>
        <taxon>Placobranchoidea</taxon>
        <taxon>Plakobranchidae</taxon>
        <taxon>Elysia</taxon>
    </lineage>
</organism>
<gene>
    <name evidence="1" type="ORF">RRG08_006901</name>
</gene>
<protein>
    <submittedName>
        <fullName evidence="1">Uncharacterized protein</fullName>
    </submittedName>
</protein>